<feature type="domain" description="Aerobactin siderophore biosynthesis IucA/IucC N-terminal" evidence="3">
    <location>
        <begin position="159"/>
        <end position="384"/>
    </location>
</feature>
<evidence type="ECO:0000256" key="2">
    <source>
        <dbReference type="ARBA" id="ARBA00007832"/>
    </source>
</evidence>
<name>A0ABM7FVD9_9STAP</name>
<reference evidence="5 6" key="1">
    <citation type="submission" date="2018-05" db="EMBL/GenBank/DDBJ databases">
        <title>Complete genome sequencing of three human clinical isolates of Staphylococcus caprae reveals virulence factors similar to those of S. epidermidis and S. capitis.</title>
        <authorList>
            <person name="Watanabe S."/>
            <person name="Cui L."/>
        </authorList>
    </citation>
    <scope>NUCLEOTIDE SEQUENCE [LARGE SCALE GENOMIC DNA]</scope>
    <source>
        <strain evidence="5 6">JMUB590</strain>
    </source>
</reference>
<evidence type="ECO:0000313" key="5">
    <source>
        <dbReference type="EMBL" id="BBD91889.1"/>
    </source>
</evidence>
<dbReference type="RefSeq" id="WP_126501909.1">
    <property type="nucleotide sequence ID" value="NZ_AP018586.1"/>
</dbReference>
<dbReference type="Proteomes" id="UP000274772">
    <property type="component" value="Chromosome"/>
</dbReference>
<keyword evidence="6" id="KW-1185">Reference proteome</keyword>
<dbReference type="Gene3D" id="1.10.510.40">
    <property type="match status" value="1"/>
</dbReference>
<dbReference type="InterPro" id="IPR007310">
    <property type="entry name" value="Aerobactin_biosyn_IucA/IucC_N"/>
</dbReference>
<dbReference type="InterPro" id="IPR037455">
    <property type="entry name" value="LucA/IucC-like"/>
</dbReference>
<evidence type="ECO:0000259" key="3">
    <source>
        <dbReference type="Pfam" id="PF04183"/>
    </source>
</evidence>
<dbReference type="PANTHER" id="PTHR34384">
    <property type="entry name" value="L-2,3-DIAMINOPROPANOATE--CITRATE LIGASE"/>
    <property type="match status" value="1"/>
</dbReference>
<evidence type="ECO:0000256" key="1">
    <source>
        <dbReference type="ARBA" id="ARBA00004924"/>
    </source>
</evidence>
<feature type="domain" description="Aerobactin siderophore biosynthesis IucA/IucC-like C-terminal" evidence="4">
    <location>
        <begin position="414"/>
        <end position="570"/>
    </location>
</feature>
<gene>
    <name evidence="5" type="primary">sfaB</name>
    <name evidence="5" type="ORF">JMUB590_0779</name>
</gene>
<dbReference type="EMBL" id="AP018586">
    <property type="protein sequence ID" value="BBD91889.1"/>
    <property type="molecule type" value="Genomic_DNA"/>
</dbReference>
<dbReference type="Pfam" id="PF04183">
    <property type="entry name" value="IucA_IucC"/>
    <property type="match status" value="1"/>
</dbReference>
<accession>A0ABM7FVD9</accession>
<proteinExistence type="inferred from homology"/>
<dbReference type="InterPro" id="IPR022770">
    <property type="entry name" value="IucA/IucC-like_C"/>
</dbReference>
<evidence type="ECO:0000259" key="4">
    <source>
        <dbReference type="Pfam" id="PF06276"/>
    </source>
</evidence>
<comment type="pathway">
    <text evidence="1">Siderophore biosynthesis.</text>
</comment>
<evidence type="ECO:0000313" key="6">
    <source>
        <dbReference type="Proteomes" id="UP000274772"/>
    </source>
</evidence>
<dbReference type="Pfam" id="PF06276">
    <property type="entry name" value="FhuF"/>
    <property type="match status" value="1"/>
</dbReference>
<protein>
    <submittedName>
        <fullName evidence="5">Staphyloferrin biosynthesis protein, SfaB</fullName>
    </submittedName>
</protein>
<organism evidence="5 6">
    <name type="scientific">Staphylococcus caprae</name>
    <dbReference type="NCBI Taxonomy" id="29380"/>
    <lineage>
        <taxon>Bacteria</taxon>
        <taxon>Bacillati</taxon>
        <taxon>Bacillota</taxon>
        <taxon>Bacilli</taxon>
        <taxon>Bacillales</taxon>
        <taxon>Staphylococcaceae</taxon>
        <taxon>Staphylococcus</taxon>
    </lineage>
</organism>
<dbReference type="PANTHER" id="PTHR34384:SF6">
    <property type="entry name" value="STAPHYLOFERRIN B SYNTHASE"/>
    <property type="match status" value="1"/>
</dbReference>
<sequence length="585" mass="67317">MERNEWLLADKNIQYRIMNAIIKERISPDGMTMTETSHHVELQYHGKILSVHVERKSAMERYVFSGDVIYSCGHVSQPIESLEDLLETLTQDFDIEISERLYEELIHSRDSFIETYKHFNNRQSLIHQSMKFARLPESLNFISWLQHLQENGIADDLSYSESLIVEGHPTHPLTKTKLPLTTNELKAYAPEFEKVIPLNIMLIEKNHIVTTSMENDAQYILNKVIPEYRSQLSTFLEPLNLDIDDYRVMIVHPWQYEHTIGEKYKQWIADKILIPTSFTLESKATLSFRTMDLIHKPYHVKLPVNVQATSAVRTVSTVTTVDGPKLSYALQGLLDQYPGLQVAMEPFGAYADVEPDLARQLACIIRQKPVIFENGTTVVTASLVNPNPIDHKAIVDSYLEWLENDVTIDHIKYFIATYTQTLVKPLIAYIQDYGIALEAHMQNTIVNLGPNYQMKFLVRDLGGSRIDLTTLQQKIDNIEVTNESLLAQSIEEVIAKFQHAVVQNQLAELIHHFNQYEDVVEKELFDIVQEEIEIAIDDDKAHADILRKVLFGPTITVKALLSMRMENKVKKYLNTELDNPIKKEV</sequence>
<comment type="similarity">
    <text evidence="2">Belongs to the IucA/IucC family.</text>
</comment>